<organism evidence="1 2">
    <name type="scientific">Colletotrichum spinosum</name>
    <dbReference type="NCBI Taxonomy" id="1347390"/>
    <lineage>
        <taxon>Eukaryota</taxon>
        <taxon>Fungi</taxon>
        <taxon>Dikarya</taxon>
        <taxon>Ascomycota</taxon>
        <taxon>Pezizomycotina</taxon>
        <taxon>Sordariomycetes</taxon>
        <taxon>Hypocreomycetidae</taxon>
        <taxon>Glomerellales</taxon>
        <taxon>Glomerellaceae</taxon>
        <taxon>Colletotrichum</taxon>
        <taxon>Colletotrichum orbiculare species complex</taxon>
    </lineage>
</organism>
<dbReference type="Proteomes" id="UP000295083">
    <property type="component" value="Unassembled WGS sequence"/>
</dbReference>
<protein>
    <submittedName>
        <fullName evidence="1">Uncharacterized protein</fullName>
    </submittedName>
</protein>
<comment type="caution">
    <text evidence="1">The sequence shown here is derived from an EMBL/GenBank/DDBJ whole genome shotgun (WGS) entry which is preliminary data.</text>
</comment>
<dbReference type="EMBL" id="QAPG01001807">
    <property type="protein sequence ID" value="TDZ27727.1"/>
    <property type="molecule type" value="Genomic_DNA"/>
</dbReference>
<gene>
    <name evidence="1" type="ORF">C8035_v009488</name>
</gene>
<dbReference type="AlphaFoldDB" id="A0A4R8PQ73"/>
<accession>A0A4R8PQ73</accession>
<evidence type="ECO:0000313" key="1">
    <source>
        <dbReference type="EMBL" id="TDZ27727.1"/>
    </source>
</evidence>
<sequence length="177" mass="19150">MAPCDPLILQVHRLLANEIETVYYYPRPIVSVCYPDGDAKLPTGSGSEAASPRPRDLAIVEFNSSVDARRSIRVTGTTHTRSCFQAKRIEDLPYVTMVALRFLLVLLPLAAASPSSPQPFALVKRHCEQPKNCGAVIQGTACDFCCAADVKPDSTHCKPKNAACDNPAGGQTFLCED</sequence>
<reference evidence="1 2" key="1">
    <citation type="submission" date="2018-11" db="EMBL/GenBank/DDBJ databases">
        <title>Genome sequence and assembly of Colletotrichum spinosum.</title>
        <authorList>
            <person name="Gan P."/>
            <person name="Shirasu K."/>
        </authorList>
    </citation>
    <scope>NUCLEOTIDE SEQUENCE [LARGE SCALE GENOMIC DNA]</scope>
    <source>
        <strain evidence="1 2">CBS 515.97</strain>
    </source>
</reference>
<keyword evidence="2" id="KW-1185">Reference proteome</keyword>
<proteinExistence type="predicted"/>
<evidence type="ECO:0000313" key="2">
    <source>
        <dbReference type="Proteomes" id="UP000295083"/>
    </source>
</evidence>
<name>A0A4R8PQ73_9PEZI</name>